<dbReference type="AlphaFoldDB" id="A0A930VQY8"/>
<name>A0A930VQY8_9ACTN</name>
<evidence type="ECO:0000313" key="2">
    <source>
        <dbReference type="Proteomes" id="UP000660668"/>
    </source>
</evidence>
<sequence>MQQRTEPATQPRAPGPRVGGCLVTDRRARQALTAGLAGDPRRLPGVHLYESNLVEELAARCELTDGEVDAACPHGLFVARRGDLRDHGWRFSPWTWVWIRSRIERHGHLPMVATLAGFVVAGADIRDASTSGTLSLVGPGDWFEALARRRLSTGPGRDWWIRGLDRPRPARNLRATSP</sequence>
<protein>
    <submittedName>
        <fullName evidence="1">Uncharacterized protein</fullName>
    </submittedName>
</protein>
<proteinExistence type="predicted"/>
<evidence type="ECO:0000313" key="1">
    <source>
        <dbReference type="EMBL" id="MBF4768325.1"/>
    </source>
</evidence>
<organism evidence="1 2">
    <name type="scientific">Nocardioides agariphilus</name>
    <dbReference type="NCBI Taxonomy" id="433664"/>
    <lineage>
        <taxon>Bacteria</taxon>
        <taxon>Bacillati</taxon>
        <taxon>Actinomycetota</taxon>
        <taxon>Actinomycetes</taxon>
        <taxon>Propionibacteriales</taxon>
        <taxon>Nocardioidaceae</taxon>
        <taxon>Nocardioides</taxon>
    </lineage>
</organism>
<dbReference type="Proteomes" id="UP000660668">
    <property type="component" value="Unassembled WGS sequence"/>
</dbReference>
<gene>
    <name evidence="1" type="ORF">ISU10_11155</name>
</gene>
<dbReference type="RefSeq" id="WP_194696481.1">
    <property type="nucleotide sequence ID" value="NZ_JADKPO010000013.1"/>
</dbReference>
<accession>A0A930VQY8</accession>
<comment type="caution">
    <text evidence="1">The sequence shown here is derived from an EMBL/GenBank/DDBJ whole genome shotgun (WGS) entry which is preliminary data.</text>
</comment>
<reference evidence="1" key="1">
    <citation type="submission" date="2020-11" db="EMBL/GenBank/DDBJ databases">
        <title>Nocardioides cynanchi sp. nov., isolated from soil of rhizosphere of Cynanchum wilfordii.</title>
        <authorList>
            <person name="Lee J.-S."/>
            <person name="Suh M.K."/>
            <person name="Kim J.-S."/>
        </authorList>
    </citation>
    <scope>NUCLEOTIDE SEQUENCE</scope>
    <source>
        <strain evidence="1">KCTC 19276</strain>
    </source>
</reference>
<dbReference type="EMBL" id="JADKPO010000013">
    <property type="protein sequence ID" value="MBF4768325.1"/>
    <property type="molecule type" value="Genomic_DNA"/>
</dbReference>
<keyword evidence="2" id="KW-1185">Reference proteome</keyword>